<organism evidence="1 2">
    <name type="scientific">Hygrophoropsis aurantiaca</name>
    <dbReference type="NCBI Taxonomy" id="72124"/>
    <lineage>
        <taxon>Eukaryota</taxon>
        <taxon>Fungi</taxon>
        <taxon>Dikarya</taxon>
        <taxon>Basidiomycota</taxon>
        <taxon>Agaricomycotina</taxon>
        <taxon>Agaricomycetes</taxon>
        <taxon>Agaricomycetidae</taxon>
        <taxon>Boletales</taxon>
        <taxon>Coniophorineae</taxon>
        <taxon>Hygrophoropsidaceae</taxon>
        <taxon>Hygrophoropsis</taxon>
    </lineage>
</organism>
<protein>
    <submittedName>
        <fullName evidence="1">Uncharacterized protein</fullName>
    </submittedName>
</protein>
<evidence type="ECO:0000313" key="1">
    <source>
        <dbReference type="EMBL" id="KAH7916455.1"/>
    </source>
</evidence>
<name>A0ACB8ASH2_9AGAM</name>
<reference evidence="1" key="1">
    <citation type="journal article" date="2021" name="New Phytol.">
        <title>Evolutionary innovations through gain and loss of genes in the ectomycorrhizal Boletales.</title>
        <authorList>
            <person name="Wu G."/>
            <person name="Miyauchi S."/>
            <person name="Morin E."/>
            <person name="Kuo A."/>
            <person name="Drula E."/>
            <person name="Varga T."/>
            <person name="Kohler A."/>
            <person name="Feng B."/>
            <person name="Cao Y."/>
            <person name="Lipzen A."/>
            <person name="Daum C."/>
            <person name="Hundley H."/>
            <person name="Pangilinan J."/>
            <person name="Johnson J."/>
            <person name="Barry K."/>
            <person name="LaButti K."/>
            <person name="Ng V."/>
            <person name="Ahrendt S."/>
            <person name="Min B."/>
            <person name="Choi I.G."/>
            <person name="Park H."/>
            <person name="Plett J.M."/>
            <person name="Magnuson J."/>
            <person name="Spatafora J.W."/>
            <person name="Nagy L.G."/>
            <person name="Henrissat B."/>
            <person name="Grigoriev I.V."/>
            <person name="Yang Z.L."/>
            <person name="Xu J."/>
            <person name="Martin F.M."/>
        </authorList>
    </citation>
    <scope>NUCLEOTIDE SEQUENCE</scope>
    <source>
        <strain evidence="1">ATCC 28755</strain>
    </source>
</reference>
<dbReference type="EMBL" id="MU267591">
    <property type="protein sequence ID" value="KAH7916455.1"/>
    <property type="molecule type" value="Genomic_DNA"/>
</dbReference>
<dbReference type="Proteomes" id="UP000790377">
    <property type="component" value="Unassembled WGS sequence"/>
</dbReference>
<keyword evidence="2" id="KW-1185">Reference proteome</keyword>
<evidence type="ECO:0000313" key="2">
    <source>
        <dbReference type="Proteomes" id="UP000790377"/>
    </source>
</evidence>
<proteinExistence type="predicted"/>
<comment type="caution">
    <text evidence="1">The sequence shown here is derived from an EMBL/GenBank/DDBJ whole genome shotgun (WGS) entry which is preliminary data.</text>
</comment>
<sequence>MPPPIHHPCLDLELLSLTYFVEKYPVHEGVPQEILHFTTPLRDAKVPVFAVSTWNTDYVLVPKEHVQTAVTALESDGWHFKSLNK</sequence>
<gene>
    <name evidence="1" type="ORF">BJ138DRAFT_474413</name>
</gene>
<accession>A0ACB8ASH2</accession>